<proteinExistence type="predicted"/>
<evidence type="ECO:0000313" key="2">
    <source>
        <dbReference type="EMBL" id="KAG7520940.1"/>
    </source>
</evidence>
<keyword evidence="3" id="KW-1185">Reference proteome</keyword>
<accession>A0AAV6SW43</accession>
<feature type="region of interest" description="Disordered" evidence="1">
    <location>
        <begin position="1"/>
        <end position="21"/>
    </location>
</feature>
<gene>
    <name evidence="2" type="ORF">JOB18_039010</name>
</gene>
<dbReference type="Proteomes" id="UP000693946">
    <property type="component" value="Linkage Group LG11"/>
</dbReference>
<evidence type="ECO:0000256" key="1">
    <source>
        <dbReference type="SAM" id="MobiDB-lite"/>
    </source>
</evidence>
<sequence>MRRSVLETHKRTRRQWQKQPNVSIKTKTSCIQRITEQHTTDILRKKNYTESTCEDTRRKSSPE</sequence>
<dbReference type="EMBL" id="JAGKHQ010000003">
    <property type="protein sequence ID" value="KAG7520940.1"/>
    <property type="molecule type" value="Genomic_DNA"/>
</dbReference>
<reference evidence="2 3" key="1">
    <citation type="journal article" date="2021" name="Sci. Rep.">
        <title>Chromosome anchoring in Senegalese sole (Solea senegalensis) reveals sex-associated markers and genome rearrangements in flatfish.</title>
        <authorList>
            <person name="Guerrero-Cozar I."/>
            <person name="Gomez-Garrido J."/>
            <person name="Berbel C."/>
            <person name="Martinez-Blanch J.F."/>
            <person name="Alioto T."/>
            <person name="Claros M.G."/>
            <person name="Gagnaire P.A."/>
            <person name="Manchado M."/>
        </authorList>
    </citation>
    <scope>NUCLEOTIDE SEQUENCE [LARGE SCALE GENOMIC DNA]</scope>
    <source>
        <strain evidence="2">Sse05_10M</strain>
    </source>
</reference>
<protein>
    <submittedName>
        <fullName evidence="2">Uncharacterized protein</fullName>
    </submittedName>
</protein>
<name>A0AAV6SW43_SOLSE</name>
<dbReference type="AlphaFoldDB" id="A0AAV6SW43"/>
<evidence type="ECO:0000313" key="3">
    <source>
        <dbReference type="Proteomes" id="UP000693946"/>
    </source>
</evidence>
<organism evidence="2 3">
    <name type="scientific">Solea senegalensis</name>
    <name type="common">Senegalese sole</name>
    <dbReference type="NCBI Taxonomy" id="28829"/>
    <lineage>
        <taxon>Eukaryota</taxon>
        <taxon>Metazoa</taxon>
        <taxon>Chordata</taxon>
        <taxon>Craniata</taxon>
        <taxon>Vertebrata</taxon>
        <taxon>Euteleostomi</taxon>
        <taxon>Actinopterygii</taxon>
        <taxon>Neopterygii</taxon>
        <taxon>Teleostei</taxon>
        <taxon>Neoteleostei</taxon>
        <taxon>Acanthomorphata</taxon>
        <taxon>Carangaria</taxon>
        <taxon>Pleuronectiformes</taxon>
        <taxon>Pleuronectoidei</taxon>
        <taxon>Soleidae</taxon>
        <taxon>Solea</taxon>
    </lineage>
</organism>
<comment type="caution">
    <text evidence="2">The sequence shown here is derived from an EMBL/GenBank/DDBJ whole genome shotgun (WGS) entry which is preliminary data.</text>
</comment>